<proteinExistence type="predicted"/>
<organism evidence="2">
    <name type="scientific">Bionectria ochroleuca</name>
    <name type="common">Gliocladium roseum</name>
    <dbReference type="NCBI Taxonomy" id="29856"/>
    <lineage>
        <taxon>Eukaryota</taxon>
        <taxon>Fungi</taxon>
        <taxon>Dikarya</taxon>
        <taxon>Ascomycota</taxon>
        <taxon>Pezizomycotina</taxon>
        <taxon>Sordariomycetes</taxon>
        <taxon>Hypocreomycetidae</taxon>
        <taxon>Hypocreales</taxon>
        <taxon>Bionectriaceae</taxon>
        <taxon>Clonostachys</taxon>
    </lineage>
</organism>
<sequence>MPPRIFPVQGKDELPNMPPPPWISAAAWALLGMIVILLLLSAITGERWQMPGSLEIDSETGISWSNVDHSNEDLDQLDAVAPEESYEKLRDEVEHCQEGEHLAWPDSFYECASFRGI</sequence>
<name>A0A0B7KSC5_BIOOC</name>
<reference evidence="2" key="1">
    <citation type="submission" date="2015-01" db="EMBL/GenBank/DDBJ databases">
        <authorList>
            <person name="Durling Mikael"/>
        </authorList>
    </citation>
    <scope>NUCLEOTIDE SEQUENCE</scope>
</reference>
<keyword evidence="1" id="KW-0812">Transmembrane</keyword>
<evidence type="ECO:0000313" key="2">
    <source>
        <dbReference type="EMBL" id="CEO57865.1"/>
    </source>
</evidence>
<feature type="transmembrane region" description="Helical" evidence="1">
    <location>
        <begin position="22"/>
        <end position="43"/>
    </location>
</feature>
<dbReference type="AlphaFoldDB" id="A0A0B7KSC5"/>
<protein>
    <submittedName>
        <fullName evidence="2">Uncharacterized protein</fullName>
    </submittedName>
</protein>
<keyword evidence="1" id="KW-1133">Transmembrane helix</keyword>
<keyword evidence="1" id="KW-0472">Membrane</keyword>
<gene>
    <name evidence="2" type="ORF">BN869_000013923_1</name>
</gene>
<dbReference type="EMBL" id="CDPU01000168">
    <property type="protein sequence ID" value="CEO57865.1"/>
    <property type="molecule type" value="Genomic_DNA"/>
</dbReference>
<accession>A0A0B7KSC5</accession>
<evidence type="ECO:0000256" key="1">
    <source>
        <dbReference type="SAM" id="Phobius"/>
    </source>
</evidence>